<gene>
    <name evidence="1" type="ORF">C7B77_11445</name>
</gene>
<protein>
    <submittedName>
        <fullName evidence="1">Uncharacterized protein</fullName>
    </submittedName>
</protein>
<reference evidence="1 2" key="1">
    <citation type="submission" date="2018-03" db="EMBL/GenBank/DDBJ databases">
        <title>The ancient ancestry and fast evolution of plastids.</title>
        <authorList>
            <person name="Moore K.R."/>
            <person name="Magnabosco C."/>
            <person name="Momper L."/>
            <person name="Gold D.A."/>
            <person name="Bosak T."/>
            <person name="Fournier G.P."/>
        </authorList>
    </citation>
    <scope>NUCLEOTIDE SEQUENCE [LARGE SCALE GENOMIC DNA]</scope>
    <source>
        <strain evidence="1 2">CCALA 037</strain>
    </source>
</reference>
<evidence type="ECO:0000313" key="2">
    <source>
        <dbReference type="Proteomes" id="UP000238937"/>
    </source>
</evidence>
<keyword evidence="2" id="KW-1185">Reference proteome</keyword>
<name>A0A2T1GFZ8_9CYAN</name>
<dbReference type="OrthoDB" id="9991968at2"/>
<proteinExistence type="predicted"/>
<sequence>MTTLLSFTAEDVETHVEESSADTQYYLIAFSVGDVEVDGHSWSFSRGLDESDDWGVCTVKEIQQATIYECITSFDLHRSNLKCIFDEEGINCTGFSELQIIFELDDRAWKQLADTARIVFHDRPYFTCED</sequence>
<dbReference type="AlphaFoldDB" id="A0A2T1GFZ8"/>
<organism evidence="1 2">
    <name type="scientific">Chamaesiphon polymorphus CCALA 037</name>
    <dbReference type="NCBI Taxonomy" id="2107692"/>
    <lineage>
        <taxon>Bacteria</taxon>
        <taxon>Bacillati</taxon>
        <taxon>Cyanobacteriota</taxon>
        <taxon>Cyanophyceae</taxon>
        <taxon>Gomontiellales</taxon>
        <taxon>Chamaesiphonaceae</taxon>
        <taxon>Chamaesiphon</taxon>
    </lineage>
</organism>
<accession>A0A2T1GFZ8</accession>
<comment type="caution">
    <text evidence="1">The sequence shown here is derived from an EMBL/GenBank/DDBJ whole genome shotgun (WGS) entry which is preliminary data.</text>
</comment>
<dbReference type="EMBL" id="PVWO01000119">
    <property type="protein sequence ID" value="PSB56563.1"/>
    <property type="molecule type" value="Genomic_DNA"/>
</dbReference>
<dbReference type="RefSeq" id="WP_106304358.1">
    <property type="nucleotide sequence ID" value="NZ_PVWO01000119.1"/>
</dbReference>
<dbReference type="Proteomes" id="UP000238937">
    <property type="component" value="Unassembled WGS sequence"/>
</dbReference>
<evidence type="ECO:0000313" key="1">
    <source>
        <dbReference type="EMBL" id="PSB56563.1"/>
    </source>
</evidence>